<evidence type="ECO:0000313" key="2">
    <source>
        <dbReference type="EMBL" id="MBC2607926.1"/>
    </source>
</evidence>
<accession>A0A7X1EA24</accession>
<dbReference type="SUPFAM" id="SSF102215">
    <property type="entry name" value="Creatininase"/>
    <property type="match status" value="1"/>
</dbReference>
<dbReference type="InterPro" id="IPR024087">
    <property type="entry name" value="Creatininase-like_sf"/>
</dbReference>
<keyword evidence="3" id="KW-1185">Reference proteome</keyword>
<reference evidence="2 3" key="1">
    <citation type="submission" date="2020-07" db="EMBL/GenBank/DDBJ databases">
        <authorList>
            <person name="Feng X."/>
        </authorList>
    </citation>
    <scope>NUCLEOTIDE SEQUENCE [LARGE SCALE GENOMIC DNA]</scope>
    <source>
        <strain evidence="2 3">JCM23202</strain>
    </source>
</reference>
<comment type="caution">
    <text evidence="2">The sequence shown here is derived from an EMBL/GenBank/DDBJ whole genome shotgun (WGS) entry which is preliminary data.</text>
</comment>
<dbReference type="InterPro" id="IPR003785">
    <property type="entry name" value="Creatininase/forma_Hydrolase"/>
</dbReference>
<dbReference type="Proteomes" id="UP000526501">
    <property type="component" value="Unassembled WGS sequence"/>
</dbReference>
<protein>
    <submittedName>
        <fullName evidence="2">Creatininase family protein</fullName>
    </submittedName>
</protein>
<name>A0A7X1EA24_9BACT</name>
<dbReference type="AlphaFoldDB" id="A0A7X1EA24"/>
<organism evidence="2 3">
    <name type="scientific">Pelagicoccus albus</name>
    <dbReference type="NCBI Taxonomy" id="415222"/>
    <lineage>
        <taxon>Bacteria</taxon>
        <taxon>Pseudomonadati</taxon>
        <taxon>Verrucomicrobiota</taxon>
        <taxon>Opitutia</taxon>
        <taxon>Puniceicoccales</taxon>
        <taxon>Pelagicoccaceae</taxon>
        <taxon>Pelagicoccus</taxon>
    </lineage>
</organism>
<gene>
    <name evidence="2" type="ORF">H5P27_17865</name>
</gene>
<dbReference type="RefSeq" id="WP_185661789.1">
    <property type="nucleotide sequence ID" value="NZ_CAWPOO010000013.1"/>
</dbReference>
<proteinExistence type="inferred from homology"/>
<comment type="similarity">
    <text evidence="1">Belongs to the creatininase superfamily.</text>
</comment>
<evidence type="ECO:0000313" key="3">
    <source>
        <dbReference type="Proteomes" id="UP000526501"/>
    </source>
</evidence>
<dbReference type="EMBL" id="JACHVC010000013">
    <property type="protein sequence ID" value="MBC2607926.1"/>
    <property type="molecule type" value="Genomic_DNA"/>
</dbReference>
<dbReference type="Gene3D" id="3.40.50.10310">
    <property type="entry name" value="Creatininase"/>
    <property type="match status" value="1"/>
</dbReference>
<evidence type="ECO:0000256" key="1">
    <source>
        <dbReference type="ARBA" id="ARBA00024029"/>
    </source>
</evidence>
<sequence>MFIKIADSDITSSWAHYTWTKIYNWPDKEETLVVVPLHGFADWGIGLGMDVEETIGSAVLKDSIQKADLGEKILVTPPVRFQPQPFSNASFSLDFETAYDLVDSVLDSIKLTGFKKVILFNTGPYNEQFTDIMGRDMRIKHGLQMFCVNLSGLGLDLHPYRQASAMGMGSANSGPVKTPDREKARALAVYLLDEPAVESADPIPNDAYEPGIPKFCDPLKGGLIPAEAAETAPAILEESGAHLARLLHEIAERAPLPNDGAITFKTDYIPPAS</sequence>
<dbReference type="Pfam" id="PF02633">
    <property type="entry name" value="Creatininase"/>
    <property type="match status" value="1"/>
</dbReference>